<keyword evidence="1" id="KW-0238">DNA-binding</keyword>
<dbReference type="PANTHER" id="PTHR46797">
    <property type="entry name" value="HTH-TYPE TRANSCRIPTIONAL REGULATOR"/>
    <property type="match status" value="1"/>
</dbReference>
<dbReference type="Gene3D" id="1.10.260.40">
    <property type="entry name" value="lambda repressor-like DNA-binding domains"/>
    <property type="match status" value="1"/>
</dbReference>
<dbReference type="SMART" id="SM00530">
    <property type="entry name" value="HTH_XRE"/>
    <property type="match status" value="1"/>
</dbReference>
<dbReference type="Proteomes" id="UP000670776">
    <property type="component" value="Unassembled WGS sequence"/>
</dbReference>
<dbReference type="InterPro" id="IPR010982">
    <property type="entry name" value="Lambda_DNA-bd_dom_sf"/>
</dbReference>
<organism evidence="3 4">
    <name type="scientific">Mariniflexile gromovii</name>
    <dbReference type="NCBI Taxonomy" id="362523"/>
    <lineage>
        <taxon>Bacteria</taxon>
        <taxon>Pseudomonadati</taxon>
        <taxon>Bacteroidota</taxon>
        <taxon>Flavobacteriia</taxon>
        <taxon>Flavobacteriales</taxon>
        <taxon>Flavobacteriaceae</taxon>
        <taxon>Mariniflexile</taxon>
    </lineage>
</organism>
<protein>
    <submittedName>
        <fullName evidence="3">Helix-turn-helix transcriptional regulator</fullName>
    </submittedName>
</protein>
<dbReference type="CDD" id="cd00093">
    <property type="entry name" value="HTH_XRE"/>
    <property type="match status" value="1"/>
</dbReference>
<dbReference type="Pfam" id="PF01381">
    <property type="entry name" value="HTH_3"/>
    <property type="match status" value="1"/>
</dbReference>
<dbReference type="SUPFAM" id="SSF47413">
    <property type="entry name" value="lambda repressor-like DNA-binding domains"/>
    <property type="match status" value="1"/>
</dbReference>
<evidence type="ECO:0000256" key="1">
    <source>
        <dbReference type="ARBA" id="ARBA00023125"/>
    </source>
</evidence>
<dbReference type="PANTHER" id="PTHR46797:SF1">
    <property type="entry name" value="METHYLPHOSPHONATE SYNTHASE"/>
    <property type="match status" value="1"/>
</dbReference>
<proteinExistence type="predicted"/>
<gene>
    <name evidence="3" type="ORF">J8H85_17350</name>
</gene>
<evidence type="ECO:0000313" key="4">
    <source>
        <dbReference type="Proteomes" id="UP000670776"/>
    </source>
</evidence>
<name>A0ABS4BYD8_9FLAO</name>
<dbReference type="InterPro" id="IPR050807">
    <property type="entry name" value="TransReg_Diox_bact_type"/>
</dbReference>
<evidence type="ECO:0000313" key="3">
    <source>
        <dbReference type="EMBL" id="MBP0905598.1"/>
    </source>
</evidence>
<reference evidence="3 4" key="1">
    <citation type="submission" date="2021-04" db="EMBL/GenBank/DDBJ databases">
        <title>Mariniflexile gromovii gen. nov., sp. nov., a gliding bacterium isolated from the sea urchin Strongylocentrotus intermedius.</title>
        <authorList>
            <person name="Ko S."/>
            <person name="Le V."/>
            <person name="Ahn C.-Y."/>
            <person name="Oh H.-M."/>
        </authorList>
    </citation>
    <scope>NUCLEOTIDE SEQUENCE [LARGE SCALE GENOMIC DNA]</scope>
    <source>
        <strain evidence="3 4">KCTC 12570</strain>
    </source>
</reference>
<dbReference type="RefSeq" id="WP_209656737.1">
    <property type="nucleotide sequence ID" value="NZ_JAGJCB010000026.1"/>
</dbReference>
<accession>A0ABS4BYD8</accession>
<dbReference type="InterPro" id="IPR001387">
    <property type="entry name" value="Cro/C1-type_HTH"/>
</dbReference>
<dbReference type="EMBL" id="JAGJCB010000026">
    <property type="protein sequence ID" value="MBP0905598.1"/>
    <property type="molecule type" value="Genomic_DNA"/>
</dbReference>
<dbReference type="PROSITE" id="PS50943">
    <property type="entry name" value="HTH_CROC1"/>
    <property type="match status" value="1"/>
</dbReference>
<feature type="domain" description="HTH cro/C1-type" evidence="2">
    <location>
        <begin position="17"/>
        <end position="71"/>
    </location>
</feature>
<keyword evidence="4" id="KW-1185">Reference proteome</keyword>
<evidence type="ECO:0000259" key="2">
    <source>
        <dbReference type="PROSITE" id="PS50943"/>
    </source>
</evidence>
<sequence>MINVKDKKFIKAFGKNLKKIRKDVGLSQEDLANDADIPLSQVGRIERGEVNTTISTVYVLATALKINITDLFNFDKNKKGSN</sequence>
<comment type="caution">
    <text evidence="3">The sequence shown here is derived from an EMBL/GenBank/DDBJ whole genome shotgun (WGS) entry which is preliminary data.</text>
</comment>